<evidence type="ECO:0000256" key="6">
    <source>
        <dbReference type="ARBA" id="ARBA00023136"/>
    </source>
</evidence>
<accession>A0A0C3ML02</accession>
<evidence type="ECO:0000256" key="14">
    <source>
        <dbReference type="SAM" id="MobiDB-lite"/>
    </source>
</evidence>
<comment type="cofactor">
    <cofactor evidence="1">
        <name>Co(2+)</name>
        <dbReference type="ChEBI" id="CHEBI:48828"/>
    </cofactor>
</comment>
<dbReference type="EC" id="3.5.1.41" evidence="12"/>
<feature type="domain" description="NodB homology" evidence="17">
    <location>
        <begin position="138"/>
        <end position="323"/>
    </location>
</feature>
<evidence type="ECO:0000256" key="4">
    <source>
        <dbReference type="ARBA" id="ARBA00022622"/>
    </source>
</evidence>
<gene>
    <name evidence="18" type="ORF">M407DRAFT_64458</name>
</gene>
<dbReference type="OrthoDB" id="407355at2759"/>
<dbReference type="Gene3D" id="3.20.20.370">
    <property type="entry name" value="Glycoside hydrolase/deacetylase"/>
    <property type="match status" value="1"/>
</dbReference>
<dbReference type="GO" id="GO:0009272">
    <property type="term" value="P:fungal-type cell wall biogenesis"/>
    <property type="evidence" value="ECO:0007669"/>
    <property type="project" value="UniProtKB-ARBA"/>
</dbReference>
<evidence type="ECO:0000256" key="9">
    <source>
        <dbReference type="ARBA" id="ARBA00023288"/>
    </source>
</evidence>
<keyword evidence="11" id="KW-0624">Polysaccharide degradation</keyword>
<protein>
    <recommendedName>
        <fullName evidence="12">chitin deacetylase</fullName>
        <ecNumber evidence="12">3.5.1.41</ecNumber>
    </recommendedName>
</protein>
<dbReference type="GO" id="GO:0098552">
    <property type="term" value="C:side of membrane"/>
    <property type="evidence" value="ECO:0007669"/>
    <property type="project" value="UniProtKB-KW"/>
</dbReference>
<evidence type="ECO:0000256" key="16">
    <source>
        <dbReference type="SAM" id="SignalP"/>
    </source>
</evidence>
<reference evidence="18 19" key="1">
    <citation type="submission" date="2014-04" db="EMBL/GenBank/DDBJ databases">
        <authorList>
            <consortium name="DOE Joint Genome Institute"/>
            <person name="Kuo A."/>
            <person name="Girlanda M."/>
            <person name="Perotto S."/>
            <person name="Kohler A."/>
            <person name="Nagy L.G."/>
            <person name="Floudas D."/>
            <person name="Copeland A."/>
            <person name="Barry K.W."/>
            <person name="Cichocki N."/>
            <person name="Veneault-Fourrey C."/>
            <person name="LaButti K."/>
            <person name="Lindquist E.A."/>
            <person name="Lipzen A."/>
            <person name="Lundell T."/>
            <person name="Morin E."/>
            <person name="Murat C."/>
            <person name="Sun H."/>
            <person name="Tunlid A."/>
            <person name="Henrissat B."/>
            <person name="Grigoriev I.V."/>
            <person name="Hibbett D.S."/>
            <person name="Martin F."/>
            <person name="Nordberg H.P."/>
            <person name="Cantor M.N."/>
            <person name="Hua S.X."/>
        </authorList>
    </citation>
    <scope>NUCLEOTIDE SEQUENCE [LARGE SCALE GENOMIC DNA]</scope>
    <source>
        <strain evidence="18 19">MUT 4182</strain>
    </source>
</reference>
<evidence type="ECO:0000256" key="10">
    <source>
        <dbReference type="ARBA" id="ARBA00023316"/>
    </source>
</evidence>
<feature type="compositionally biased region" description="Polar residues" evidence="14">
    <location>
        <begin position="396"/>
        <end position="406"/>
    </location>
</feature>
<keyword evidence="4" id="KW-0336">GPI-anchor</keyword>
<evidence type="ECO:0000256" key="3">
    <source>
        <dbReference type="ARBA" id="ARBA00022475"/>
    </source>
</evidence>
<evidence type="ECO:0000259" key="17">
    <source>
        <dbReference type="PROSITE" id="PS51677"/>
    </source>
</evidence>
<dbReference type="SUPFAM" id="SSF88713">
    <property type="entry name" value="Glycoside hydrolase/deacetylase"/>
    <property type="match status" value="1"/>
</dbReference>
<keyword evidence="19" id="KW-1185">Reference proteome</keyword>
<reference evidence="19" key="2">
    <citation type="submission" date="2015-01" db="EMBL/GenBank/DDBJ databases">
        <title>Evolutionary Origins and Diversification of the Mycorrhizal Mutualists.</title>
        <authorList>
            <consortium name="DOE Joint Genome Institute"/>
            <consortium name="Mycorrhizal Genomics Consortium"/>
            <person name="Kohler A."/>
            <person name="Kuo A."/>
            <person name="Nagy L.G."/>
            <person name="Floudas D."/>
            <person name="Copeland A."/>
            <person name="Barry K.W."/>
            <person name="Cichocki N."/>
            <person name="Veneault-Fourrey C."/>
            <person name="LaButti K."/>
            <person name="Lindquist E.A."/>
            <person name="Lipzen A."/>
            <person name="Lundell T."/>
            <person name="Morin E."/>
            <person name="Murat C."/>
            <person name="Riley R."/>
            <person name="Ohm R."/>
            <person name="Sun H."/>
            <person name="Tunlid A."/>
            <person name="Henrissat B."/>
            <person name="Grigoriev I.V."/>
            <person name="Hibbett D.S."/>
            <person name="Martin F."/>
        </authorList>
    </citation>
    <scope>NUCLEOTIDE SEQUENCE [LARGE SCALE GENOMIC DNA]</scope>
    <source>
        <strain evidence="19">MUT 4182</strain>
    </source>
</reference>
<evidence type="ECO:0000256" key="15">
    <source>
        <dbReference type="SAM" id="Phobius"/>
    </source>
</evidence>
<organism evidence="18 19">
    <name type="scientific">Tulasnella calospora MUT 4182</name>
    <dbReference type="NCBI Taxonomy" id="1051891"/>
    <lineage>
        <taxon>Eukaryota</taxon>
        <taxon>Fungi</taxon>
        <taxon>Dikarya</taxon>
        <taxon>Basidiomycota</taxon>
        <taxon>Agaricomycotina</taxon>
        <taxon>Agaricomycetes</taxon>
        <taxon>Cantharellales</taxon>
        <taxon>Tulasnellaceae</taxon>
        <taxon>Tulasnella</taxon>
    </lineage>
</organism>
<keyword evidence="5" id="KW-0146">Chitin degradation</keyword>
<dbReference type="PANTHER" id="PTHR10587">
    <property type="entry name" value="GLYCOSYL TRANSFERASE-RELATED"/>
    <property type="match status" value="1"/>
</dbReference>
<dbReference type="Pfam" id="PF01522">
    <property type="entry name" value="Polysacc_deac_1"/>
    <property type="match status" value="1"/>
</dbReference>
<feature type="chain" id="PRO_5002166950" description="chitin deacetylase" evidence="16">
    <location>
        <begin position="20"/>
        <end position="436"/>
    </location>
</feature>
<evidence type="ECO:0000256" key="12">
    <source>
        <dbReference type="ARBA" id="ARBA00024056"/>
    </source>
</evidence>
<feature type="region of interest" description="Disordered" evidence="14">
    <location>
        <begin position="381"/>
        <end position="406"/>
    </location>
</feature>
<keyword evidence="3" id="KW-1003">Cell membrane</keyword>
<dbReference type="PROSITE" id="PS51677">
    <property type="entry name" value="NODB"/>
    <property type="match status" value="1"/>
</dbReference>
<evidence type="ECO:0000256" key="7">
    <source>
        <dbReference type="ARBA" id="ARBA00023277"/>
    </source>
</evidence>
<keyword evidence="16" id="KW-0732">Signal</keyword>
<dbReference type="AlphaFoldDB" id="A0A0C3ML02"/>
<sequence>MFSSARILSLLSAAALVYSHPVDHDHAERGSLLSTFGIKDWAQPEGHPVAKLFARQATGAFNAANYPDGNPDPTAMPDAWKQALSQAVAAGDIPNVVQTKDGVYPSSVDPNSAEICASAYQCRYEEGDLPDIWDAPDGMLGVSFDDGPTPASPKLYDFLKSQNQKVTHFFIGSNIRDNPDIFMQAFNNGNDMAVHTYTHRWMTSLTNEEAMAELGWTMQIIYDMTGGRVPRYWRPPYGDSDNRIRAIARLFGLQQVDWNQDTDDWEMANGKLTLAEVEASLHKFITGPKSPGLIILEHELYPETVEAFVNAYPLMKSSGWDVRNIPDLFGAPYYQNAQDNTGAVTQSTILASDGGALPATGGNNSSSSAVSSASHAASSTATAAATKTSPNAAAGTSGTSTSQKNTDNTNAASSLVAGPVGIVAAAIGAFVGALVL</sequence>
<dbReference type="EMBL" id="KN822943">
    <property type="protein sequence ID" value="KIO34382.1"/>
    <property type="molecule type" value="Genomic_DNA"/>
</dbReference>
<keyword evidence="15" id="KW-1133">Transmembrane helix</keyword>
<evidence type="ECO:0000256" key="2">
    <source>
        <dbReference type="ARBA" id="ARBA00004609"/>
    </source>
</evidence>
<feature type="compositionally biased region" description="Low complexity" evidence="14">
    <location>
        <begin position="381"/>
        <end position="395"/>
    </location>
</feature>
<dbReference type="GO" id="GO:0004099">
    <property type="term" value="F:chitin deacetylase activity"/>
    <property type="evidence" value="ECO:0007669"/>
    <property type="project" value="UniProtKB-EC"/>
</dbReference>
<keyword evidence="15" id="KW-0812">Transmembrane</keyword>
<dbReference type="STRING" id="1051891.A0A0C3ML02"/>
<feature type="signal peptide" evidence="16">
    <location>
        <begin position="1"/>
        <end position="19"/>
    </location>
</feature>
<dbReference type="InterPro" id="IPR011330">
    <property type="entry name" value="Glyco_hydro/deAcase_b/a-brl"/>
</dbReference>
<evidence type="ECO:0000256" key="1">
    <source>
        <dbReference type="ARBA" id="ARBA00001941"/>
    </source>
</evidence>
<proteinExistence type="predicted"/>
<keyword evidence="6 15" id="KW-0472">Membrane</keyword>
<keyword evidence="9" id="KW-0449">Lipoprotein</keyword>
<evidence type="ECO:0000313" key="18">
    <source>
        <dbReference type="EMBL" id="KIO34382.1"/>
    </source>
</evidence>
<dbReference type="HOGENOM" id="CLU_042090_2_0_1"/>
<keyword evidence="4" id="KW-0325">Glycoprotein</keyword>
<feature type="transmembrane region" description="Helical" evidence="15">
    <location>
        <begin position="411"/>
        <end position="435"/>
    </location>
</feature>
<dbReference type="GO" id="GO:0005886">
    <property type="term" value="C:plasma membrane"/>
    <property type="evidence" value="ECO:0007669"/>
    <property type="project" value="UniProtKB-SubCell"/>
</dbReference>
<dbReference type="GO" id="GO:0006032">
    <property type="term" value="P:chitin catabolic process"/>
    <property type="evidence" value="ECO:0007669"/>
    <property type="project" value="UniProtKB-KW"/>
</dbReference>
<name>A0A0C3ML02_9AGAM</name>
<evidence type="ECO:0000313" key="19">
    <source>
        <dbReference type="Proteomes" id="UP000054248"/>
    </source>
</evidence>
<dbReference type="GO" id="GO:0071555">
    <property type="term" value="P:cell wall organization"/>
    <property type="evidence" value="ECO:0007669"/>
    <property type="project" value="UniProtKB-KW"/>
</dbReference>
<keyword evidence="7" id="KW-0119">Carbohydrate metabolism</keyword>
<dbReference type="GO" id="GO:0000272">
    <property type="term" value="P:polysaccharide catabolic process"/>
    <property type="evidence" value="ECO:0007669"/>
    <property type="project" value="UniProtKB-KW"/>
</dbReference>
<evidence type="ECO:0000256" key="13">
    <source>
        <dbReference type="ARBA" id="ARBA00048494"/>
    </source>
</evidence>
<dbReference type="InterPro" id="IPR002509">
    <property type="entry name" value="NODB_dom"/>
</dbReference>
<dbReference type="Proteomes" id="UP000054248">
    <property type="component" value="Unassembled WGS sequence"/>
</dbReference>
<comment type="catalytic activity">
    <reaction evidence="13">
        <text>[(1-&gt;4)-N-acetyl-beta-D-glucosaminyl](n) + n H2O = chitosan + n acetate</text>
        <dbReference type="Rhea" id="RHEA:10464"/>
        <dbReference type="Rhea" id="RHEA-COMP:9593"/>
        <dbReference type="Rhea" id="RHEA-COMP:9597"/>
        <dbReference type="ChEBI" id="CHEBI:15377"/>
        <dbReference type="ChEBI" id="CHEBI:17029"/>
        <dbReference type="ChEBI" id="CHEBI:30089"/>
        <dbReference type="ChEBI" id="CHEBI:57704"/>
        <dbReference type="EC" id="3.5.1.41"/>
    </reaction>
    <physiologicalReaction direction="left-to-right" evidence="13">
        <dbReference type="Rhea" id="RHEA:10465"/>
    </physiologicalReaction>
</comment>
<keyword evidence="10" id="KW-0961">Cell wall biogenesis/degradation</keyword>
<dbReference type="PANTHER" id="PTHR10587:SF135">
    <property type="entry name" value="CHITIN DEACETYLASE 3"/>
    <property type="match status" value="1"/>
</dbReference>
<comment type="subcellular location">
    <subcellularLocation>
        <location evidence="2">Cell membrane</location>
        <topology evidence="2">Lipid-anchor</topology>
        <topology evidence="2">GPI-anchor</topology>
    </subcellularLocation>
</comment>
<evidence type="ECO:0000256" key="5">
    <source>
        <dbReference type="ARBA" id="ARBA00023024"/>
    </source>
</evidence>
<dbReference type="InterPro" id="IPR050248">
    <property type="entry name" value="Polysacc_deacetylase_ArnD"/>
</dbReference>
<evidence type="ECO:0000256" key="11">
    <source>
        <dbReference type="ARBA" id="ARBA00023326"/>
    </source>
</evidence>
<evidence type="ECO:0000256" key="8">
    <source>
        <dbReference type="ARBA" id="ARBA00023285"/>
    </source>
</evidence>
<keyword evidence="8" id="KW-0170">Cobalt</keyword>